<organism evidence="1 2">
    <name type="scientific">Purpureocillium lilacinum</name>
    <name type="common">Paecilomyces lilacinus</name>
    <dbReference type="NCBI Taxonomy" id="33203"/>
    <lineage>
        <taxon>Eukaryota</taxon>
        <taxon>Fungi</taxon>
        <taxon>Dikarya</taxon>
        <taxon>Ascomycota</taxon>
        <taxon>Pezizomycotina</taxon>
        <taxon>Sordariomycetes</taxon>
        <taxon>Hypocreomycetidae</taxon>
        <taxon>Hypocreales</taxon>
        <taxon>Ophiocordycipitaceae</taxon>
        <taxon>Purpureocillium</taxon>
    </lineage>
</organism>
<protein>
    <submittedName>
        <fullName evidence="1">Uncharacterized protein</fullName>
    </submittedName>
</protein>
<reference evidence="1" key="1">
    <citation type="submission" date="2024-12" db="EMBL/GenBank/DDBJ databases">
        <title>Comparative genomics and development of molecular markers within Purpureocillium lilacinum and among Purpureocillium species.</title>
        <authorList>
            <person name="Yeh Z.-Y."/>
            <person name="Ni N.-T."/>
            <person name="Lo P.-H."/>
            <person name="Mushyakhwo K."/>
            <person name="Lin C.-F."/>
            <person name="Nai Y.-S."/>
        </authorList>
    </citation>
    <scope>NUCLEOTIDE SEQUENCE</scope>
    <source>
        <strain evidence="1">NCHU-NPUST-175</strain>
    </source>
</reference>
<comment type="caution">
    <text evidence="1">The sequence shown here is derived from an EMBL/GenBank/DDBJ whole genome shotgun (WGS) entry which is preliminary data.</text>
</comment>
<name>A0ACC4DC47_PURLI</name>
<evidence type="ECO:0000313" key="1">
    <source>
        <dbReference type="EMBL" id="KAL3953174.1"/>
    </source>
</evidence>
<proteinExistence type="predicted"/>
<accession>A0ACC4DC47</accession>
<keyword evidence="2" id="KW-1185">Reference proteome</keyword>
<sequence>MHSQEPLPSRHCCSNWLSRCHIRSTAARACKRHLPIAAIVVAGGGAGTIAAASGASKTYEYTSQDAGPGAHRGLVRLRSTPRWNVGVEDGRGHEPPPPRRVQNWKPGCAAKNAICLEAGEVSLEAATPGQSGRRGRTTDSLPCPKATRPRLHGKLASLGGVQDLDGSGRDWEQAKQRQGLPLVQRRCCQIGVALHSGGRARAGHVLQRVHERASRYVSRSLGAGFGTPGCHLASSAFCACASRPVSLESSARLWQPPGGLPRLPPSRTMVPTSLQWPYPSSRFVLHTERASPEHRPGTAGVFAAICDLRRRLPLFASTPLHDSCTRRTVSQATFTTRAILAVAAVPSSQSQMAACGLRKNARLGNSCLLPGASGTRRQLINKVKGFASLTRVASRANRQQNTTGYVLGGRRFRVVWIARHVANRWHIHSSLHTLSEVTPYTSQRHDVTTRLDTHGSRFRLPRSYRACTTPDTGLAQT</sequence>
<dbReference type="EMBL" id="JBGNUJ010000012">
    <property type="protein sequence ID" value="KAL3953174.1"/>
    <property type="molecule type" value="Genomic_DNA"/>
</dbReference>
<dbReference type="Proteomes" id="UP001638806">
    <property type="component" value="Unassembled WGS sequence"/>
</dbReference>
<evidence type="ECO:0000313" key="2">
    <source>
        <dbReference type="Proteomes" id="UP001638806"/>
    </source>
</evidence>
<gene>
    <name evidence="1" type="ORF">ACCO45_013117</name>
</gene>